<evidence type="ECO:0000313" key="11">
    <source>
        <dbReference type="Proteomes" id="UP001153636"/>
    </source>
</evidence>
<protein>
    <submittedName>
        <fullName evidence="10">Uncharacterized protein</fullName>
    </submittedName>
</protein>
<keyword evidence="3" id="KW-0862">Zinc</keyword>
<dbReference type="InterPro" id="IPR046341">
    <property type="entry name" value="SET_dom_sf"/>
</dbReference>
<evidence type="ECO:0000259" key="8">
    <source>
        <dbReference type="PROSITE" id="PS50157"/>
    </source>
</evidence>
<proteinExistence type="predicted"/>
<reference evidence="10" key="1">
    <citation type="submission" date="2022-01" db="EMBL/GenBank/DDBJ databases">
        <authorList>
            <person name="King R."/>
        </authorList>
    </citation>
    <scope>NUCLEOTIDE SEQUENCE</scope>
</reference>
<evidence type="ECO:0000256" key="6">
    <source>
        <dbReference type="PROSITE-ProRule" id="PRU00042"/>
    </source>
</evidence>
<evidence type="ECO:0000313" key="10">
    <source>
        <dbReference type="EMBL" id="CAH1102300.1"/>
    </source>
</evidence>
<evidence type="ECO:0000256" key="3">
    <source>
        <dbReference type="ARBA" id="ARBA00022833"/>
    </source>
</evidence>
<evidence type="ECO:0000256" key="5">
    <source>
        <dbReference type="ARBA" id="ARBA00023163"/>
    </source>
</evidence>
<feature type="domain" description="C2H2-type" evidence="8">
    <location>
        <begin position="602"/>
        <end position="630"/>
    </location>
</feature>
<evidence type="ECO:0000256" key="2">
    <source>
        <dbReference type="ARBA" id="ARBA00022771"/>
    </source>
</evidence>
<feature type="domain" description="C2H2-type" evidence="8">
    <location>
        <begin position="480"/>
        <end position="507"/>
    </location>
</feature>
<feature type="domain" description="SET" evidence="9">
    <location>
        <begin position="34"/>
        <end position="153"/>
    </location>
</feature>
<dbReference type="GO" id="GO:0008276">
    <property type="term" value="F:protein methyltransferase activity"/>
    <property type="evidence" value="ECO:0007669"/>
    <property type="project" value="UniProtKB-ARBA"/>
</dbReference>
<feature type="domain" description="C2H2-type" evidence="8">
    <location>
        <begin position="407"/>
        <end position="435"/>
    </location>
</feature>
<dbReference type="GO" id="GO:0008757">
    <property type="term" value="F:S-adenosylmethionine-dependent methyltransferase activity"/>
    <property type="evidence" value="ECO:0007669"/>
    <property type="project" value="UniProtKB-ARBA"/>
</dbReference>
<feature type="domain" description="C2H2-type" evidence="8">
    <location>
        <begin position="355"/>
        <end position="382"/>
    </location>
</feature>
<dbReference type="InterPro" id="IPR013087">
    <property type="entry name" value="Znf_C2H2_type"/>
</dbReference>
<dbReference type="Proteomes" id="UP001153636">
    <property type="component" value="Chromosome 12"/>
</dbReference>
<sequence length="736" mass="85829">MQICGICGSNHCAMDCDIIQMMSHIPDKIIPSKAKLTLPDDLTLKKMADNTYSVVATYAICKGTQFGPLQAKKLCSLLPAICFPLRVFYETEDDFSEYYLDTSDENECNWMMFINPASDFEEQNVVCYQDEEDIYYITSRDICEGEALKVWYSPYYATKMKKDILKPLISETNENLKNNECIDALVRKKKNITSREMWSCKFCGKMERNLSEFALHLLKHYRAKLGRYCNICNVSFQKVQGYQKHLKIVHEKDVINNKLSLQSEPKSVIKKADKQTDSLSKENYFGGPLLNEFLSDSMDNTNLALHQLDLTGIENHSNLFEHENLNLNMESILPESVKDLDNFNFELAENETEQFVCDICLKIFRKLKNLMEHMNIHTGKFTCVDCNKVFARKENLSNHPCKLFYKFQCPHCSKIFFQKKYLYSHIKKCHDKKDKLQECTTSKEPAHPTVTYPCNQCSKTFTHKNNLIIHSATHLPREKYTCPICNTLLGNQKSYRKHYKLHEGHVNKCEICQKVFNRKDTLQYHIDHVHSAKMEICPICNKAIKSKKLLKVHMKLHKEHSFNCSQCSSTFKQRHNLTRHIKINHEMNRGIQSFLSNIDKQYSCPKCDKKFKLSKSLKKHLETLHPEEQIDYKTLNLKKINRRIEPNFSKQMDDSVMDLKQTIENMNFDTDEINHEITIEIDKLLNNPENYGSESNDRLVESLINTAVGETNLDNKMQPKDPMLSMPDLDIDDHLH</sequence>
<evidence type="ECO:0000256" key="7">
    <source>
        <dbReference type="SAM" id="MobiDB-lite"/>
    </source>
</evidence>
<accession>A0A9P0CMH8</accession>
<evidence type="ECO:0000256" key="1">
    <source>
        <dbReference type="ARBA" id="ARBA00022723"/>
    </source>
</evidence>
<evidence type="ECO:0000259" key="9">
    <source>
        <dbReference type="PROSITE" id="PS50280"/>
    </source>
</evidence>
<feature type="domain" description="C2H2-type" evidence="8">
    <location>
        <begin position="381"/>
        <end position="399"/>
    </location>
</feature>
<dbReference type="PROSITE" id="PS50157">
    <property type="entry name" value="ZINC_FINGER_C2H2_2"/>
    <property type="match status" value="8"/>
</dbReference>
<dbReference type="GO" id="GO:0008170">
    <property type="term" value="F:N-methyltransferase activity"/>
    <property type="evidence" value="ECO:0007669"/>
    <property type="project" value="UniProtKB-ARBA"/>
</dbReference>
<dbReference type="Gene3D" id="3.30.160.60">
    <property type="entry name" value="Classic Zinc Finger"/>
    <property type="match status" value="6"/>
</dbReference>
<organism evidence="10 11">
    <name type="scientific">Psylliodes chrysocephalus</name>
    <dbReference type="NCBI Taxonomy" id="3402493"/>
    <lineage>
        <taxon>Eukaryota</taxon>
        <taxon>Metazoa</taxon>
        <taxon>Ecdysozoa</taxon>
        <taxon>Arthropoda</taxon>
        <taxon>Hexapoda</taxon>
        <taxon>Insecta</taxon>
        <taxon>Pterygota</taxon>
        <taxon>Neoptera</taxon>
        <taxon>Endopterygota</taxon>
        <taxon>Coleoptera</taxon>
        <taxon>Polyphaga</taxon>
        <taxon>Cucujiformia</taxon>
        <taxon>Chrysomeloidea</taxon>
        <taxon>Chrysomelidae</taxon>
        <taxon>Galerucinae</taxon>
        <taxon>Alticini</taxon>
        <taxon>Psylliodes</taxon>
    </lineage>
</organism>
<feature type="domain" description="C2H2-type" evidence="8">
    <location>
        <begin position="452"/>
        <end position="479"/>
    </location>
</feature>
<dbReference type="PROSITE" id="PS50280">
    <property type="entry name" value="SET"/>
    <property type="match status" value="1"/>
</dbReference>
<feature type="region of interest" description="Disordered" evidence="7">
    <location>
        <begin position="710"/>
        <end position="736"/>
    </location>
</feature>
<dbReference type="InterPro" id="IPR001214">
    <property type="entry name" value="SET_dom"/>
</dbReference>
<keyword evidence="5" id="KW-0804">Transcription</keyword>
<dbReference type="FunFam" id="3.30.160.60:FF:000065">
    <property type="entry name" value="B-cell CLL/lymphoma 6, member B"/>
    <property type="match status" value="1"/>
</dbReference>
<keyword evidence="1" id="KW-0479">Metal-binding</keyword>
<dbReference type="SUPFAM" id="SSF57667">
    <property type="entry name" value="beta-beta-alpha zinc fingers"/>
    <property type="match status" value="5"/>
</dbReference>
<name>A0A9P0CMH8_9CUCU</name>
<dbReference type="Pfam" id="PF21549">
    <property type="entry name" value="PRDM2_PR"/>
    <property type="match status" value="1"/>
</dbReference>
<dbReference type="InterPro" id="IPR050331">
    <property type="entry name" value="Zinc_finger"/>
</dbReference>
<feature type="domain" description="C2H2-type" evidence="8">
    <location>
        <begin position="507"/>
        <end position="535"/>
    </location>
</feature>
<dbReference type="EMBL" id="OV651824">
    <property type="protein sequence ID" value="CAH1102300.1"/>
    <property type="molecule type" value="Genomic_DNA"/>
</dbReference>
<gene>
    <name evidence="10" type="ORF">PSYICH_LOCUS3393</name>
</gene>
<dbReference type="Pfam" id="PF12874">
    <property type="entry name" value="zf-met"/>
    <property type="match status" value="2"/>
</dbReference>
<dbReference type="PANTHER" id="PTHR16515:SF34">
    <property type="entry name" value="PR DOMAIN ZINC FINGER PROTEIN 15"/>
    <property type="match status" value="1"/>
</dbReference>
<dbReference type="InterPro" id="IPR036236">
    <property type="entry name" value="Znf_C2H2_sf"/>
</dbReference>
<dbReference type="SMART" id="SM00355">
    <property type="entry name" value="ZnF_C2H2"/>
    <property type="match status" value="11"/>
</dbReference>
<dbReference type="PROSITE" id="PS00028">
    <property type="entry name" value="ZINC_FINGER_C2H2_1"/>
    <property type="match status" value="8"/>
</dbReference>
<dbReference type="GO" id="GO:0005634">
    <property type="term" value="C:nucleus"/>
    <property type="evidence" value="ECO:0007669"/>
    <property type="project" value="TreeGrafter"/>
</dbReference>
<keyword evidence="11" id="KW-1185">Reference proteome</keyword>
<evidence type="ECO:0000256" key="4">
    <source>
        <dbReference type="ARBA" id="ARBA00023015"/>
    </source>
</evidence>
<feature type="domain" description="C2H2-type" evidence="8">
    <location>
        <begin position="562"/>
        <end position="590"/>
    </location>
</feature>
<dbReference type="AlphaFoldDB" id="A0A9P0CMH8"/>
<keyword evidence="2 6" id="KW-0863">Zinc-finger</keyword>
<dbReference type="Pfam" id="PF00096">
    <property type="entry name" value="zf-C2H2"/>
    <property type="match status" value="6"/>
</dbReference>
<dbReference type="Pfam" id="PF13912">
    <property type="entry name" value="zf-C2H2_6"/>
    <property type="match status" value="1"/>
</dbReference>
<dbReference type="GO" id="GO:0010468">
    <property type="term" value="P:regulation of gene expression"/>
    <property type="evidence" value="ECO:0007669"/>
    <property type="project" value="TreeGrafter"/>
</dbReference>
<dbReference type="OrthoDB" id="40579at2759"/>
<dbReference type="GO" id="GO:0008270">
    <property type="term" value="F:zinc ion binding"/>
    <property type="evidence" value="ECO:0007669"/>
    <property type="project" value="UniProtKB-KW"/>
</dbReference>
<dbReference type="Gene3D" id="2.170.270.10">
    <property type="entry name" value="SET domain"/>
    <property type="match status" value="1"/>
</dbReference>
<dbReference type="PANTHER" id="PTHR16515">
    <property type="entry name" value="PR DOMAIN ZINC FINGER PROTEIN"/>
    <property type="match status" value="1"/>
</dbReference>
<keyword evidence="4" id="KW-0805">Transcription regulation</keyword>